<dbReference type="Pfam" id="PF05534">
    <property type="entry name" value="HicB"/>
    <property type="match status" value="1"/>
</dbReference>
<sequence length="111" mass="12532">MTERLSDKYTYQTFWSEEDGEYVSTVAEFPSLSWLDEDAQRSSAGLRKLVAEVIADMQQTGEPIPQPFGQRDFSGRFNVRVSSSLHRRLAMDAAREGVSLNAWVTQKLANA</sequence>
<keyword evidence="2" id="KW-1185">Reference proteome</keyword>
<dbReference type="EMBL" id="JACDTZ010000001">
    <property type="protein sequence ID" value="MBA5244807.1"/>
    <property type="molecule type" value="Genomic_DNA"/>
</dbReference>
<reference evidence="1 2" key="1">
    <citation type="submission" date="2020-07" db="EMBL/GenBank/DDBJ databases">
        <title>Draft genome and description of Corynebacterium haemomassiliense strain Marseile-Q3615 sp. nov.</title>
        <authorList>
            <person name="Boxberger M."/>
            <person name="La Scola B."/>
        </authorList>
    </citation>
    <scope>NUCLEOTIDE SEQUENCE [LARGE SCALE GENOMIC DNA]</scope>
    <source>
        <strain evidence="1 2">Marseille-Q3615</strain>
    </source>
</reference>
<protein>
    <submittedName>
        <fullName evidence="1">Type II toxin-antitoxin system HicB family antitoxin</fullName>
    </submittedName>
</protein>
<dbReference type="SUPFAM" id="SSF47598">
    <property type="entry name" value="Ribbon-helix-helix"/>
    <property type="match status" value="1"/>
</dbReference>
<dbReference type="InterPro" id="IPR008651">
    <property type="entry name" value="Uncharacterised_HicB"/>
</dbReference>
<organism evidence="1 2">
    <name type="scientific">Corynebacterium haemomassiliense</name>
    <dbReference type="NCBI Taxonomy" id="2754726"/>
    <lineage>
        <taxon>Bacteria</taxon>
        <taxon>Bacillati</taxon>
        <taxon>Actinomycetota</taxon>
        <taxon>Actinomycetes</taxon>
        <taxon>Mycobacteriales</taxon>
        <taxon>Corynebacteriaceae</taxon>
        <taxon>Corynebacterium</taxon>
    </lineage>
</organism>
<accession>A0A7W2EBV0</accession>
<dbReference type="InterPro" id="IPR035069">
    <property type="entry name" value="TTHA1013/TTHA0281-like"/>
</dbReference>
<proteinExistence type="predicted"/>
<dbReference type="RefSeq" id="WP_181889368.1">
    <property type="nucleotide sequence ID" value="NZ_CP170998.1"/>
</dbReference>
<name>A0A7W2EBV0_9CORY</name>
<dbReference type="InterPro" id="IPR010985">
    <property type="entry name" value="Ribbon_hlx_hlx"/>
</dbReference>
<dbReference type="SUPFAM" id="SSF143100">
    <property type="entry name" value="TTHA1013/TTHA0281-like"/>
    <property type="match status" value="1"/>
</dbReference>
<dbReference type="Proteomes" id="UP000523682">
    <property type="component" value="Unassembled WGS sequence"/>
</dbReference>
<evidence type="ECO:0000313" key="1">
    <source>
        <dbReference type="EMBL" id="MBA5244807.1"/>
    </source>
</evidence>
<dbReference type="GO" id="GO:0006355">
    <property type="term" value="P:regulation of DNA-templated transcription"/>
    <property type="evidence" value="ECO:0007669"/>
    <property type="project" value="InterPro"/>
</dbReference>
<comment type="caution">
    <text evidence="1">The sequence shown here is derived from an EMBL/GenBank/DDBJ whole genome shotgun (WGS) entry which is preliminary data.</text>
</comment>
<gene>
    <name evidence="1" type="ORF">H0193_08305</name>
</gene>
<dbReference type="AlphaFoldDB" id="A0A7W2EBV0"/>
<evidence type="ECO:0000313" key="2">
    <source>
        <dbReference type="Proteomes" id="UP000523682"/>
    </source>
</evidence>